<comment type="subcellular location">
    <subcellularLocation>
        <location evidence="1">Cytoplasm</location>
    </subcellularLocation>
</comment>
<feature type="compositionally biased region" description="Polar residues" evidence="8">
    <location>
        <begin position="237"/>
        <end position="249"/>
    </location>
</feature>
<dbReference type="Pfam" id="PF02854">
    <property type="entry name" value="MIF4G"/>
    <property type="match status" value="1"/>
</dbReference>
<name>A0A2N0R5Y6_9GLOM</name>
<dbReference type="InterPro" id="IPR016024">
    <property type="entry name" value="ARM-type_fold"/>
</dbReference>
<dbReference type="VEuPathDB" id="FungiDB:FUN_004278"/>
<keyword evidence="5" id="KW-0597">Phosphoprotein</keyword>
<dbReference type="InterPro" id="IPR003890">
    <property type="entry name" value="MIF4G-like_typ-3"/>
</dbReference>
<dbReference type="VEuPathDB" id="FungiDB:RhiirFUN_006459"/>
<evidence type="ECO:0000256" key="4">
    <source>
        <dbReference type="ARBA" id="ARBA00022540"/>
    </source>
</evidence>
<organism evidence="10 11">
    <name type="scientific">Rhizophagus irregularis</name>
    <dbReference type="NCBI Taxonomy" id="588596"/>
    <lineage>
        <taxon>Eukaryota</taxon>
        <taxon>Fungi</taxon>
        <taxon>Fungi incertae sedis</taxon>
        <taxon>Mucoromycota</taxon>
        <taxon>Glomeromycotina</taxon>
        <taxon>Glomeromycetes</taxon>
        <taxon>Glomerales</taxon>
        <taxon>Glomeraceae</taxon>
        <taxon>Rhizophagus</taxon>
    </lineage>
</organism>
<feature type="region of interest" description="Disordered" evidence="8">
    <location>
        <begin position="223"/>
        <end position="271"/>
    </location>
</feature>
<evidence type="ECO:0000256" key="2">
    <source>
        <dbReference type="ARBA" id="ARBA00005775"/>
    </source>
</evidence>
<dbReference type="GO" id="GO:0003743">
    <property type="term" value="F:translation initiation factor activity"/>
    <property type="evidence" value="ECO:0007669"/>
    <property type="project" value="UniProtKB-KW"/>
</dbReference>
<evidence type="ECO:0000313" key="11">
    <source>
        <dbReference type="Proteomes" id="UP000232688"/>
    </source>
</evidence>
<dbReference type="Pfam" id="PF02847">
    <property type="entry name" value="MA3"/>
    <property type="match status" value="1"/>
</dbReference>
<sequence>MLREVTRLIFESSFDDTRFCAIYAQLCRTVMERVDPEIIDENVKNTEGKCVQGATLFRKYLLNRCQENFQKDLKVNIPFPSNDKGEFDLYYAAAKAKRQRLSLVIFLCELFKLNMLTERIIHEIIKKLLIFQGSPDEEEMERLCKLMEIAGKQLDHVELNPHEQMKLIQLDHAKAKKYMESYFDRMEEISKLPNLSNRIKFMIMDVIDLRNNAWKPRREIHNDIAKREKESKFPRRTASSEQMPRSGSSRQHRSDKGMIQSPDGWSTVGGSWNKEKVGDLTKFGSVNRSKIVSLASGGILGSLSGGAKDWNKSDNKDRDDKPMSFSRMNSTTNIYSVINSESSGGRKSSEPISLDAQKPSSPTARKKLILAPRTKSFTPEEPVNLAFKSTFRMASSAQTKEELVTKKICNSINNMVEEFFSIWDSQVRAINIEDIPVKYHPKAIETFVNKVIEKKQRDVDNVMKLFKEIVSSRTCDTDIFKAGFTATFEFLEDIGADAPMAYSFTGQLLSSTGLDLRDITKLLKHFDDDNTVVKILKGYANALKNDVVC</sequence>
<dbReference type="Proteomes" id="UP000232688">
    <property type="component" value="Unassembled WGS sequence"/>
</dbReference>
<gene>
    <name evidence="10" type="ORF">RhiirA1_494894</name>
</gene>
<evidence type="ECO:0000259" key="9">
    <source>
        <dbReference type="PROSITE" id="PS51366"/>
    </source>
</evidence>
<proteinExistence type="inferred from homology"/>
<keyword evidence="7" id="KW-0648">Protein biosynthesis</keyword>
<evidence type="ECO:0000256" key="6">
    <source>
        <dbReference type="ARBA" id="ARBA00022884"/>
    </source>
</evidence>
<evidence type="ECO:0000256" key="5">
    <source>
        <dbReference type="ARBA" id="ARBA00022553"/>
    </source>
</evidence>
<dbReference type="GO" id="GO:0016281">
    <property type="term" value="C:eukaryotic translation initiation factor 4F complex"/>
    <property type="evidence" value="ECO:0007669"/>
    <property type="project" value="TreeGrafter"/>
</dbReference>
<protein>
    <submittedName>
        <fullName evidence="10">ARM repeat-containing protein</fullName>
    </submittedName>
</protein>
<comment type="similarity">
    <text evidence="2">Belongs to the eukaryotic initiation factor 4G family.</text>
</comment>
<keyword evidence="4" id="KW-0396">Initiation factor</keyword>
<evidence type="ECO:0000256" key="3">
    <source>
        <dbReference type="ARBA" id="ARBA00022490"/>
    </source>
</evidence>
<dbReference type="GO" id="GO:0003729">
    <property type="term" value="F:mRNA binding"/>
    <property type="evidence" value="ECO:0007669"/>
    <property type="project" value="TreeGrafter"/>
</dbReference>
<evidence type="ECO:0000256" key="7">
    <source>
        <dbReference type="ARBA" id="ARBA00022917"/>
    </source>
</evidence>
<evidence type="ECO:0000313" key="10">
    <source>
        <dbReference type="EMBL" id="PKC58725.1"/>
    </source>
</evidence>
<feature type="compositionally biased region" description="Polar residues" evidence="8">
    <location>
        <begin position="326"/>
        <end position="346"/>
    </location>
</feature>
<reference evidence="10 11" key="1">
    <citation type="submission" date="2017-10" db="EMBL/GenBank/DDBJ databases">
        <title>Extensive intraspecific genome diversity in a model arbuscular mycorrhizal fungus.</title>
        <authorList>
            <person name="Chen E.C.H."/>
            <person name="Morin E."/>
            <person name="Baudet D."/>
            <person name="Noel J."/>
            <person name="Ndikumana S."/>
            <person name="Charron P."/>
            <person name="St-Onge C."/>
            <person name="Giorgi J."/>
            <person name="Grigoriev I.V."/>
            <person name="Roux C."/>
            <person name="Martin F.M."/>
            <person name="Corradi N."/>
        </authorList>
    </citation>
    <scope>NUCLEOTIDE SEQUENCE [LARGE SCALE GENOMIC DNA]</scope>
    <source>
        <strain evidence="10 11">A1</strain>
    </source>
</reference>
<dbReference type="FunFam" id="1.25.40.180:FF:000020">
    <property type="entry name" value="Eukaryotic translation initiation factor subunit"/>
    <property type="match status" value="1"/>
</dbReference>
<accession>A0A2N0R5Y6</accession>
<dbReference type="AlphaFoldDB" id="A0A2N0R5Y6"/>
<dbReference type="InterPro" id="IPR003891">
    <property type="entry name" value="Initiation_fac_eIF4g_MI"/>
</dbReference>
<dbReference type="GO" id="GO:0010494">
    <property type="term" value="C:cytoplasmic stress granule"/>
    <property type="evidence" value="ECO:0007669"/>
    <property type="project" value="UniProtKB-ARBA"/>
</dbReference>
<dbReference type="PANTHER" id="PTHR23253">
    <property type="entry name" value="EUKARYOTIC TRANSLATION INITIATION FACTOR 4 GAMMA"/>
    <property type="match status" value="1"/>
</dbReference>
<feature type="compositionally biased region" description="Basic and acidic residues" evidence="8">
    <location>
        <begin position="309"/>
        <end position="322"/>
    </location>
</feature>
<dbReference type="SMART" id="SM00543">
    <property type="entry name" value="MIF4G"/>
    <property type="match status" value="1"/>
</dbReference>
<feature type="compositionally biased region" description="Basic and acidic residues" evidence="8">
    <location>
        <begin position="223"/>
        <end position="233"/>
    </location>
</feature>
<evidence type="ECO:0000256" key="1">
    <source>
        <dbReference type="ARBA" id="ARBA00004496"/>
    </source>
</evidence>
<dbReference type="EMBL" id="LLXH01001480">
    <property type="protein sequence ID" value="PKC58725.1"/>
    <property type="molecule type" value="Genomic_DNA"/>
</dbReference>
<feature type="region of interest" description="Disordered" evidence="8">
    <location>
        <begin position="304"/>
        <end position="364"/>
    </location>
</feature>
<keyword evidence="3" id="KW-0963">Cytoplasm</keyword>
<feature type="domain" description="MI" evidence="9">
    <location>
        <begin position="403"/>
        <end position="528"/>
    </location>
</feature>
<reference evidence="10 11" key="2">
    <citation type="submission" date="2017-10" db="EMBL/GenBank/DDBJ databases">
        <title>Genome analyses suggest a sexual origin of heterokaryosis in a supposedly ancient asexual fungus.</title>
        <authorList>
            <person name="Corradi N."/>
            <person name="Sedzielewska K."/>
            <person name="Noel J."/>
            <person name="Charron P."/>
            <person name="Farinelli L."/>
            <person name="Marton T."/>
            <person name="Kruger M."/>
            <person name="Pelin A."/>
            <person name="Brachmann A."/>
            <person name="Corradi N."/>
        </authorList>
    </citation>
    <scope>NUCLEOTIDE SEQUENCE [LARGE SCALE GENOMIC DNA]</scope>
    <source>
        <strain evidence="10 11">A1</strain>
    </source>
</reference>
<dbReference type="SUPFAM" id="SSF48371">
    <property type="entry name" value="ARM repeat"/>
    <property type="match status" value="2"/>
</dbReference>
<dbReference type="Gene3D" id="1.25.40.180">
    <property type="match status" value="2"/>
</dbReference>
<dbReference type="VEuPathDB" id="FungiDB:RhiirA1_494894"/>
<evidence type="ECO:0000256" key="8">
    <source>
        <dbReference type="SAM" id="MobiDB-lite"/>
    </source>
</evidence>
<dbReference type="PROSITE" id="PS51366">
    <property type="entry name" value="MI"/>
    <property type="match status" value="1"/>
</dbReference>
<comment type="caution">
    <text evidence="10">The sequence shown here is derived from an EMBL/GenBank/DDBJ whole genome shotgun (WGS) entry which is preliminary data.</text>
</comment>
<dbReference type="PANTHER" id="PTHR23253:SF9">
    <property type="entry name" value="EUKARYOTIC TRANSLATION INITIATION FACTOR 4 GAMMA 2"/>
    <property type="match status" value="1"/>
</dbReference>
<keyword evidence="6" id="KW-0694">RNA-binding</keyword>